<keyword evidence="1" id="KW-0472">Membrane</keyword>
<protein>
    <submittedName>
        <fullName evidence="2">DUF2752 domain-containing protein</fullName>
    </submittedName>
</protein>
<dbReference type="Pfam" id="PF10825">
    <property type="entry name" value="DUF2752"/>
    <property type="match status" value="1"/>
</dbReference>
<evidence type="ECO:0000313" key="2">
    <source>
        <dbReference type="EMBL" id="MBK1818175.1"/>
    </source>
</evidence>
<dbReference type="EMBL" id="JAENIK010000013">
    <property type="protein sequence ID" value="MBK1818175.1"/>
    <property type="molecule type" value="Genomic_DNA"/>
</dbReference>
<keyword evidence="1" id="KW-0812">Transmembrane</keyword>
<dbReference type="RefSeq" id="WP_200353124.1">
    <property type="nucleotide sequence ID" value="NZ_BAABHZ010000002.1"/>
</dbReference>
<feature type="transmembrane region" description="Helical" evidence="1">
    <location>
        <begin position="104"/>
        <end position="122"/>
    </location>
</feature>
<keyword evidence="3" id="KW-1185">Reference proteome</keyword>
<comment type="caution">
    <text evidence="2">The sequence shown here is derived from an EMBL/GenBank/DDBJ whole genome shotgun (WGS) entry which is preliminary data.</text>
</comment>
<keyword evidence="1" id="KW-1133">Transmembrane helix</keyword>
<accession>A0A934R9W4</accession>
<organism evidence="2 3">
    <name type="scientific">Luteolibacter yonseiensis</name>
    <dbReference type="NCBI Taxonomy" id="1144680"/>
    <lineage>
        <taxon>Bacteria</taxon>
        <taxon>Pseudomonadati</taxon>
        <taxon>Verrucomicrobiota</taxon>
        <taxon>Verrucomicrobiia</taxon>
        <taxon>Verrucomicrobiales</taxon>
        <taxon>Verrucomicrobiaceae</taxon>
        <taxon>Luteolibacter</taxon>
    </lineage>
</organism>
<evidence type="ECO:0000313" key="3">
    <source>
        <dbReference type="Proteomes" id="UP000600139"/>
    </source>
</evidence>
<dbReference type="InterPro" id="IPR021215">
    <property type="entry name" value="DUF2752"/>
</dbReference>
<dbReference type="Proteomes" id="UP000600139">
    <property type="component" value="Unassembled WGS sequence"/>
</dbReference>
<reference evidence="2" key="1">
    <citation type="submission" date="2021-01" db="EMBL/GenBank/DDBJ databases">
        <title>Modified the classification status of verrucomicrobia.</title>
        <authorList>
            <person name="Feng X."/>
        </authorList>
    </citation>
    <scope>NUCLEOTIDE SEQUENCE</scope>
    <source>
        <strain evidence="2">JCM 18052</strain>
    </source>
</reference>
<name>A0A934R9W4_9BACT</name>
<sequence length="136" mass="14728">MRADRALWIALGVLLLSVAAYLLRQSGPNGLPWLPRCMFHEITGLHCAGCGMTRAAYAALHGEIGTAFRYNPVGMILLPLAGMGVGLQLLGWVRGRPLPFRLDVGVKGGWGIAIALIAFWILRNIPSWPFTLLAPP</sequence>
<evidence type="ECO:0000256" key="1">
    <source>
        <dbReference type="SAM" id="Phobius"/>
    </source>
</evidence>
<feature type="transmembrane region" description="Helical" evidence="1">
    <location>
        <begin position="73"/>
        <end position="92"/>
    </location>
</feature>
<proteinExistence type="predicted"/>
<gene>
    <name evidence="2" type="ORF">JIN84_21305</name>
</gene>
<dbReference type="AlphaFoldDB" id="A0A934R9W4"/>